<dbReference type="SUPFAM" id="SSF53187">
    <property type="entry name" value="Zn-dependent exopeptidases"/>
    <property type="match status" value="1"/>
</dbReference>
<proteinExistence type="predicted"/>
<dbReference type="InterPro" id="IPR007709">
    <property type="entry name" value="N-FG_amidohydro"/>
</dbReference>
<keyword evidence="2" id="KW-1185">Reference proteome</keyword>
<sequence length="334" mass="38013">MRLSGERRARRRYLRTATTACHVDAGAQTDPRNPSMRMPLLSGEFARRQRKLQMANRLAQSRPLRDDLYQPVKDDDLWSVHRADSPLVGTAIHNGHGLRPDLSEIMALDASGRLREEDPFTEFVIRDVPNRVIVHRSRFEVDLNRARDGAVYMTREQAWGLHIWARNLKASAVERSLATHDAYYAMLGQMLRDVEAQFGRFVLLDIHSYNHRRAGPSADPTPAADAPAVNIGTFSMDRARWADVVDPFMESLRSFTFRGEAMDVRENVAFQGRGEQTRFVHARFPETGCAIAIEFKKFFMDEWTGEPDDEALLALRAMIKASLPVLLEALEQHA</sequence>
<evidence type="ECO:0000313" key="1">
    <source>
        <dbReference type="EMBL" id="GLQ54033.1"/>
    </source>
</evidence>
<gene>
    <name evidence="1" type="ORF">GCM10010862_12920</name>
</gene>
<dbReference type="Pfam" id="PF05013">
    <property type="entry name" value="FGase"/>
    <property type="match status" value="1"/>
</dbReference>
<comment type="caution">
    <text evidence="1">The sequence shown here is derived from an EMBL/GenBank/DDBJ whole genome shotgun (WGS) entry which is preliminary data.</text>
</comment>
<name>A0ABQ5W2G5_9HYPH</name>
<protein>
    <recommendedName>
        <fullName evidence="3">N-formylglutamate amidohydrolase</fullName>
    </recommendedName>
</protein>
<dbReference type="Proteomes" id="UP001156691">
    <property type="component" value="Unassembled WGS sequence"/>
</dbReference>
<evidence type="ECO:0008006" key="3">
    <source>
        <dbReference type="Google" id="ProtNLM"/>
    </source>
</evidence>
<evidence type="ECO:0000313" key="2">
    <source>
        <dbReference type="Proteomes" id="UP001156691"/>
    </source>
</evidence>
<reference evidence="2" key="1">
    <citation type="journal article" date="2019" name="Int. J. Syst. Evol. Microbiol.">
        <title>The Global Catalogue of Microorganisms (GCM) 10K type strain sequencing project: providing services to taxonomists for standard genome sequencing and annotation.</title>
        <authorList>
            <consortium name="The Broad Institute Genomics Platform"/>
            <consortium name="The Broad Institute Genome Sequencing Center for Infectious Disease"/>
            <person name="Wu L."/>
            <person name="Ma J."/>
        </authorList>
    </citation>
    <scope>NUCLEOTIDE SEQUENCE [LARGE SCALE GENOMIC DNA]</scope>
    <source>
        <strain evidence="2">NBRC 112416</strain>
    </source>
</reference>
<dbReference type="EMBL" id="BSNS01000007">
    <property type="protein sequence ID" value="GLQ54033.1"/>
    <property type="molecule type" value="Genomic_DNA"/>
</dbReference>
<accession>A0ABQ5W2G5</accession>
<organism evidence="1 2">
    <name type="scientific">Devosia nitrariae</name>
    <dbReference type="NCBI Taxonomy" id="2071872"/>
    <lineage>
        <taxon>Bacteria</taxon>
        <taxon>Pseudomonadati</taxon>
        <taxon>Pseudomonadota</taxon>
        <taxon>Alphaproteobacteria</taxon>
        <taxon>Hyphomicrobiales</taxon>
        <taxon>Devosiaceae</taxon>
        <taxon>Devosia</taxon>
    </lineage>
</organism>
<dbReference type="Gene3D" id="3.40.630.40">
    <property type="entry name" value="Zn-dependent exopeptidases"/>
    <property type="match status" value="1"/>
</dbReference>